<dbReference type="PANTHER" id="PTHR43364:SF17">
    <property type="entry name" value="ALDO KETO REDUCTASE"/>
    <property type="match status" value="1"/>
</dbReference>
<evidence type="ECO:0000256" key="4">
    <source>
        <dbReference type="ARBA" id="ARBA00023002"/>
    </source>
</evidence>
<comment type="cofactor">
    <cofactor evidence="1">
        <name>L-ascorbate</name>
        <dbReference type="ChEBI" id="CHEBI:38290"/>
    </cofactor>
</comment>
<dbReference type="PROSITE" id="PS51471">
    <property type="entry name" value="FE2OG_OXY"/>
    <property type="match status" value="1"/>
</dbReference>
<dbReference type="Gene3D" id="3.20.20.100">
    <property type="entry name" value="NADP-dependent oxidoreductase domain"/>
    <property type="match status" value="1"/>
</dbReference>
<dbReference type="PANTHER" id="PTHR43364">
    <property type="entry name" value="NADH-SPECIFIC METHYLGLYOXAL REDUCTASE-RELATED"/>
    <property type="match status" value="1"/>
</dbReference>
<dbReference type="CDD" id="cd19094">
    <property type="entry name" value="AKR_Tas-like"/>
    <property type="match status" value="1"/>
</dbReference>
<keyword evidence="3" id="KW-0223">Dioxygenase</keyword>
<protein>
    <recommendedName>
        <fullName evidence="6">Fe2OG dioxygenase domain-containing protein</fullName>
    </recommendedName>
</protein>
<evidence type="ECO:0000256" key="3">
    <source>
        <dbReference type="ARBA" id="ARBA00022964"/>
    </source>
</evidence>
<evidence type="ECO:0000256" key="1">
    <source>
        <dbReference type="ARBA" id="ARBA00001961"/>
    </source>
</evidence>
<accession>A0A6C0JDN4</accession>
<dbReference type="SUPFAM" id="SSF51430">
    <property type="entry name" value="NAD(P)-linked oxidoreductase"/>
    <property type="match status" value="1"/>
</dbReference>
<proteinExistence type="predicted"/>
<keyword evidence="4" id="KW-0560">Oxidoreductase</keyword>
<keyword evidence="2" id="KW-0479">Metal-binding</keyword>
<dbReference type="Pfam" id="PF13640">
    <property type="entry name" value="2OG-FeII_Oxy_3"/>
    <property type="match status" value="1"/>
</dbReference>
<dbReference type="Pfam" id="PF00248">
    <property type="entry name" value="Aldo_ket_red"/>
    <property type="match status" value="1"/>
</dbReference>
<dbReference type="InterPro" id="IPR036812">
    <property type="entry name" value="NAD(P)_OxRdtase_dom_sf"/>
</dbReference>
<dbReference type="InterPro" id="IPR023210">
    <property type="entry name" value="NADP_OxRdtase_dom"/>
</dbReference>
<reference evidence="7" key="1">
    <citation type="journal article" date="2020" name="Nature">
        <title>Giant virus diversity and host interactions through global metagenomics.</title>
        <authorList>
            <person name="Schulz F."/>
            <person name="Roux S."/>
            <person name="Paez-Espino D."/>
            <person name="Jungbluth S."/>
            <person name="Walsh D.A."/>
            <person name="Denef V.J."/>
            <person name="McMahon K.D."/>
            <person name="Konstantinidis K.T."/>
            <person name="Eloe-Fadrosh E.A."/>
            <person name="Kyrpides N.C."/>
            <person name="Woyke T."/>
        </authorList>
    </citation>
    <scope>NUCLEOTIDE SEQUENCE</scope>
    <source>
        <strain evidence="7">GVMAG-M-3300027206-1</strain>
    </source>
</reference>
<keyword evidence="5" id="KW-0408">Iron</keyword>
<dbReference type="InterPro" id="IPR005123">
    <property type="entry name" value="Oxoglu/Fe-dep_dioxygenase_dom"/>
</dbReference>
<dbReference type="InterPro" id="IPR050523">
    <property type="entry name" value="AKR_Detox_Biosynth"/>
</dbReference>
<dbReference type="Gene3D" id="2.60.120.620">
    <property type="entry name" value="q2cbj1_9rhob like domain"/>
    <property type="match status" value="1"/>
</dbReference>
<evidence type="ECO:0000256" key="2">
    <source>
        <dbReference type="ARBA" id="ARBA00022723"/>
    </source>
</evidence>
<dbReference type="GO" id="GO:0031418">
    <property type="term" value="F:L-ascorbic acid binding"/>
    <property type="evidence" value="ECO:0007669"/>
    <property type="project" value="InterPro"/>
</dbReference>
<evidence type="ECO:0000259" key="6">
    <source>
        <dbReference type="PROSITE" id="PS51471"/>
    </source>
</evidence>
<dbReference type="GO" id="GO:0005506">
    <property type="term" value="F:iron ion binding"/>
    <property type="evidence" value="ECO:0007669"/>
    <property type="project" value="InterPro"/>
</dbReference>
<organism evidence="7">
    <name type="scientific">viral metagenome</name>
    <dbReference type="NCBI Taxonomy" id="1070528"/>
    <lineage>
        <taxon>unclassified sequences</taxon>
        <taxon>metagenomes</taxon>
        <taxon>organismal metagenomes</taxon>
    </lineage>
</organism>
<dbReference type="EMBL" id="MN740386">
    <property type="protein sequence ID" value="QHU03732.1"/>
    <property type="molecule type" value="Genomic_DNA"/>
</dbReference>
<dbReference type="GO" id="GO:0016705">
    <property type="term" value="F:oxidoreductase activity, acting on paired donors, with incorporation or reduction of molecular oxygen"/>
    <property type="evidence" value="ECO:0007669"/>
    <property type="project" value="InterPro"/>
</dbReference>
<feature type="domain" description="Fe2OG dioxygenase" evidence="6">
    <location>
        <begin position="87"/>
        <end position="188"/>
    </location>
</feature>
<name>A0A6C0JDN4_9ZZZZ</name>
<sequence>MIYEFEDVLSSELCKEIIQKYELDDRKRVGVCSGGLKNQKKKVSLDLCFNVLEEWSLITDRIFKTVENHIKTFAREIIINGPLSEDDYFSCLGPISTPWMNIQRTDKSGFFDWHLDYNSDEDRLIAFIFYLNTLDEEDGGETEFYNGNKIRPKEGKLIIFPTDIVHVHRGCMVKTDKSKYIITGFICANNKPLIENVEAMNANGISEAEVTAIEDARPEDVSVFHNISTTKLPKIRPLGSSGLMVTEVCLGTMTFGGQNTQEEAHAQLDYAIKERGVNFIDTAEMYPCPHVDRAGTTEEYIGRWFEKNPELRSEIILSTKVTGRPRNRLDRDSVIAACDASLHRLKTDYIDLYHIHCPDRYTANFGQRVYDPTKERVDVPIKETVAALGELITTGKIRHYGLSNETTFGVCEYVRAADELGVPRPVSIQNSLCLLDRTFETELAEACAPNQYNISLLPYSPLAGGALSDKYVHAYRDKKPVDGRLHKYPNFMPRYINEACMLATQGYAGIAKGVGISLATLSLAWCRTRWYCASTIIGATTMEQLKDNIDAFDTNLVTLSEETLEFIDSVHFERRDPCLIPNFTEPTPLQ</sequence>
<dbReference type="AlphaFoldDB" id="A0A6C0JDN4"/>
<dbReference type="GO" id="GO:0051213">
    <property type="term" value="F:dioxygenase activity"/>
    <property type="evidence" value="ECO:0007669"/>
    <property type="project" value="UniProtKB-KW"/>
</dbReference>
<dbReference type="SMART" id="SM00702">
    <property type="entry name" value="P4Hc"/>
    <property type="match status" value="1"/>
</dbReference>
<dbReference type="InterPro" id="IPR006620">
    <property type="entry name" value="Pro_4_hyd_alph"/>
</dbReference>
<evidence type="ECO:0000256" key="5">
    <source>
        <dbReference type="ARBA" id="ARBA00023004"/>
    </source>
</evidence>
<evidence type="ECO:0000313" key="7">
    <source>
        <dbReference type="EMBL" id="QHU03732.1"/>
    </source>
</evidence>
<dbReference type="InterPro" id="IPR044862">
    <property type="entry name" value="Pro_4_hyd_alph_FE2OG_OXY"/>
</dbReference>